<dbReference type="EMBL" id="AP027268">
    <property type="protein sequence ID" value="BDW93718.1"/>
    <property type="molecule type" value="Genomic_DNA"/>
</dbReference>
<evidence type="ECO:0000259" key="1">
    <source>
        <dbReference type="Pfam" id="PF01243"/>
    </source>
</evidence>
<feature type="domain" description="Pyridoxamine 5'-phosphate oxidase N-terminal" evidence="1">
    <location>
        <begin position="48"/>
        <end position="153"/>
    </location>
</feature>
<dbReference type="AlphaFoldDB" id="A0AA48HK39"/>
<accession>A0AA48HK39</accession>
<dbReference type="RefSeq" id="WP_338194491.1">
    <property type="nucleotide sequence ID" value="NZ_AP027268.1"/>
</dbReference>
<sequence>MKKQQGEFTSDIAFTSTVKKLQEKNGSRKSYAQMETGRGWLKELTPPIIDFVKKRDSFYMGTSNPEGQPYIQHRGGAQGFLKILDPTTIAFADFSGNRQYISVGNLADNPKAFLFLMDYLNKTRVKIWGEAHAEMEDATLMESLTMEDYPAKVERAIIFKIKAVDVNCPQHIVQRYTSDEVDKIVQPLKQRIKELENKLNTLK</sequence>
<name>A0AA48HK39_9FLAO</name>
<reference evidence="2 3" key="1">
    <citation type="submission" date="2023-01" db="EMBL/GenBank/DDBJ databases">
        <title>Complete genome sequence of Muricauda aquimarina strain IFOP_LL357.</title>
        <authorList>
            <person name="Gajardo G."/>
            <person name="Ueki S."/>
            <person name="Maruyama F."/>
        </authorList>
    </citation>
    <scope>NUCLEOTIDE SEQUENCE [LARGE SCALE GENOMIC DNA]</scope>
    <source>
        <strain evidence="2 3">IFOP_LL357</strain>
    </source>
</reference>
<protein>
    <submittedName>
        <fullName evidence="2">Pyridoxamine 5'-phosphate oxidase</fullName>
    </submittedName>
</protein>
<evidence type="ECO:0000313" key="2">
    <source>
        <dbReference type="EMBL" id="BDW93718.1"/>
    </source>
</evidence>
<dbReference type="SUPFAM" id="SSF50475">
    <property type="entry name" value="FMN-binding split barrel"/>
    <property type="match status" value="1"/>
</dbReference>
<organism evidence="2 3">
    <name type="scientific">Flagellimonas marinaquae</name>
    <dbReference type="NCBI Taxonomy" id="254955"/>
    <lineage>
        <taxon>Bacteria</taxon>
        <taxon>Pseudomonadati</taxon>
        <taxon>Bacteroidota</taxon>
        <taxon>Flavobacteriia</taxon>
        <taxon>Flavobacteriales</taxon>
        <taxon>Flavobacteriaceae</taxon>
        <taxon>Flagellimonas</taxon>
    </lineage>
</organism>
<dbReference type="InterPro" id="IPR011576">
    <property type="entry name" value="Pyridox_Oxase_N"/>
</dbReference>
<dbReference type="Proteomes" id="UP001330184">
    <property type="component" value="Chromosome"/>
</dbReference>
<proteinExistence type="predicted"/>
<keyword evidence="3" id="KW-1185">Reference proteome</keyword>
<dbReference type="InterPro" id="IPR012349">
    <property type="entry name" value="Split_barrel_FMN-bd"/>
</dbReference>
<gene>
    <name evidence="2" type="ORF">MACH07_25500</name>
</gene>
<dbReference type="PANTHER" id="PTHR42815:SF2">
    <property type="entry name" value="FAD-BINDING, PUTATIVE (AFU_ORTHOLOGUE AFUA_6G07600)-RELATED"/>
    <property type="match status" value="1"/>
</dbReference>
<dbReference type="Gene3D" id="2.30.110.10">
    <property type="entry name" value="Electron Transport, Fmn-binding Protein, Chain A"/>
    <property type="match status" value="1"/>
</dbReference>
<dbReference type="Pfam" id="PF01243">
    <property type="entry name" value="PNPOx_N"/>
    <property type="match status" value="1"/>
</dbReference>
<evidence type="ECO:0000313" key="3">
    <source>
        <dbReference type="Proteomes" id="UP001330184"/>
    </source>
</evidence>
<dbReference type="PANTHER" id="PTHR42815">
    <property type="entry name" value="FAD-BINDING, PUTATIVE (AFU_ORTHOLOGUE AFUA_6G07600)-RELATED"/>
    <property type="match status" value="1"/>
</dbReference>